<feature type="chain" id="PRO_5046697746" evidence="1">
    <location>
        <begin position="21"/>
        <end position="287"/>
    </location>
</feature>
<feature type="signal peptide" evidence="1">
    <location>
        <begin position="1"/>
        <end position="20"/>
    </location>
</feature>
<dbReference type="Proteomes" id="UP000637299">
    <property type="component" value="Unassembled WGS sequence"/>
</dbReference>
<keyword evidence="1" id="KW-0732">Signal</keyword>
<protein>
    <submittedName>
        <fullName evidence="2">GLPGLI family protein</fullName>
    </submittedName>
</protein>
<reference evidence="2 3" key="1">
    <citation type="submission" date="2020-09" db="EMBL/GenBank/DDBJ databases">
        <title>Genome seq and assembly of Chryseobacterium sp.</title>
        <authorList>
            <person name="Chhetri G."/>
        </authorList>
    </citation>
    <scope>NUCLEOTIDE SEQUENCE [LARGE SCALE GENOMIC DNA]</scope>
    <source>
        <strain evidence="2 3">GCR10</strain>
    </source>
</reference>
<keyword evidence="3" id="KW-1185">Reference proteome</keyword>
<dbReference type="Pfam" id="PF09697">
    <property type="entry name" value="Porph_ging"/>
    <property type="match status" value="1"/>
</dbReference>
<evidence type="ECO:0000313" key="3">
    <source>
        <dbReference type="Proteomes" id="UP000637299"/>
    </source>
</evidence>
<sequence length="287" mass="32541">MKIISTAVFCLMAGVLSAQSAQFIYEYKFKIDSLNRDKVTVENMVLETGSEGSRFVSQKKIASDSILNANIKKMMAGGGNHIDMTGTPQPTVRSEVIKKYPSYETVYKTTPGSTPLAVSISKKPEWKISTDKSDVLGYRVQKATTKFAGREWTAWFAPELPIQDGPHQFYGLPGLIVKIEDSKNDHTFVLIATRKVSSEEPEKKSRMANREIALDEEKFRKFWADYKKDPVKDMRQQITSVSGGVVTSMTFNGKSYSQEEMMRESEKNRKESLKKTNNFLNLELYRP</sequence>
<proteinExistence type="predicted"/>
<comment type="caution">
    <text evidence="2">The sequence shown here is derived from an EMBL/GenBank/DDBJ whole genome shotgun (WGS) entry which is preliminary data.</text>
</comment>
<accession>A0ABR8Z9I0</accession>
<dbReference type="InterPro" id="IPR005901">
    <property type="entry name" value="GLPGLI"/>
</dbReference>
<dbReference type="NCBIfam" id="TIGR01200">
    <property type="entry name" value="GLPGLI"/>
    <property type="match status" value="1"/>
</dbReference>
<name>A0ABR8Z9I0_9FLAO</name>
<dbReference type="RefSeq" id="WP_056079792.1">
    <property type="nucleotide sequence ID" value="NZ_JACYFS010000001.1"/>
</dbReference>
<evidence type="ECO:0000256" key="1">
    <source>
        <dbReference type="SAM" id="SignalP"/>
    </source>
</evidence>
<gene>
    <name evidence="2" type="ORF">IC610_03760</name>
</gene>
<evidence type="ECO:0000313" key="2">
    <source>
        <dbReference type="EMBL" id="MBD8081538.1"/>
    </source>
</evidence>
<organism evidence="2 3">
    <name type="scientific">Chryseobacterium caseinilyticum</name>
    <dbReference type="NCBI Taxonomy" id="2771428"/>
    <lineage>
        <taxon>Bacteria</taxon>
        <taxon>Pseudomonadati</taxon>
        <taxon>Bacteroidota</taxon>
        <taxon>Flavobacteriia</taxon>
        <taxon>Flavobacteriales</taxon>
        <taxon>Weeksellaceae</taxon>
        <taxon>Chryseobacterium group</taxon>
        <taxon>Chryseobacterium</taxon>
    </lineage>
</organism>
<dbReference type="EMBL" id="JACYFS010000001">
    <property type="protein sequence ID" value="MBD8081538.1"/>
    <property type="molecule type" value="Genomic_DNA"/>
</dbReference>